<dbReference type="RefSeq" id="WP_011795806.1">
    <property type="nucleotide sequence ID" value="NZ_CP023687.1"/>
</dbReference>
<accession>A0ABY9AWF9</accession>
<feature type="domain" description="Bacterial type II secretion system protein E" evidence="2">
    <location>
        <begin position="155"/>
        <end position="312"/>
    </location>
</feature>
<dbReference type="InterPro" id="IPR001482">
    <property type="entry name" value="T2SS/T4SS_dom"/>
</dbReference>
<comment type="similarity">
    <text evidence="1">Belongs to the GSP E family.</text>
</comment>
<dbReference type="EMBL" id="CP127363">
    <property type="protein sequence ID" value="WIY51177.1"/>
    <property type="molecule type" value="Genomic_DNA"/>
</dbReference>
<dbReference type="SUPFAM" id="SSF52540">
    <property type="entry name" value="P-loop containing nucleoside triphosphate hydrolases"/>
    <property type="match status" value="1"/>
</dbReference>
<proteinExistence type="inferred from homology"/>
<dbReference type="Gene3D" id="3.40.50.300">
    <property type="entry name" value="P-loop containing nucleotide triphosphate hydrolases"/>
    <property type="match status" value="1"/>
</dbReference>
<dbReference type="InterPro" id="IPR050921">
    <property type="entry name" value="T4SS_GSP_E_ATPase"/>
</dbReference>
<dbReference type="Proteomes" id="UP001242732">
    <property type="component" value="Chromosome"/>
</dbReference>
<protein>
    <submittedName>
        <fullName evidence="3">ATPase, T2SS/T4P/T4SS family</fullName>
    </submittedName>
</protein>
<evidence type="ECO:0000313" key="4">
    <source>
        <dbReference type="Proteomes" id="UP001242732"/>
    </source>
</evidence>
<gene>
    <name evidence="3" type="ORF">QRO08_11645</name>
</gene>
<dbReference type="PANTHER" id="PTHR30486:SF16">
    <property type="entry name" value="TWITCHING MOTILITY PROTEIN PILT"/>
    <property type="match status" value="1"/>
</dbReference>
<sequence>MKSIIDNDTFGRFVVQTFHQGEGKLYTDAYIQPGQPVRVRLGSHRWADLEYIVGDQKEKRNLVFSAEDFDALMANLFQKLTHRAGEPARKWQDLVAQSNGCLHPMITLSAPSPTGDTTFRVRFTLQRQDMGGYGLMLRCLRPVPESIEELGLPSTVHALCQAGHGLVLVTGRTGAGKSTTTAALIHQINRSTTSNIVVIEEPIEFIHRPDKARFTYREVGVDVDTYANGVEQVLRYVPDVISIGEIRDPETMRAAVRAAESGHLVFGTIHAANTTGAIRKALGYLDSPGEKLSFATNLVGVIAQALLPAKTGTGKALAFEVMDFTTKRSGTTPLAETVERMLSAKSDGTELRQFETDFLSSSNLGMGNSPFIQSVVTLVRKGHVDAKAALSLLTDAASMQRLNEAVPANR</sequence>
<dbReference type="Pfam" id="PF00437">
    <property type="entry name" value="T2SSE"/>
    <property type="match status" value="1"/>
</dbReference>
<keyword evidence="4" id="KW-1185">Reference proteome</keyword>
<reference evidence="3 4" key="1">
    <citation type="submission" date="2023-06" db="EMBL/GenBank/DDBJ databases">
        <authorList>
            <person name="Ham H."/>
            <person name="Park D.S."/>
        </authorList>
    </citation>
    <scope>NUCLEOTIDE SEQUENCE [LARGE SCALE GENOMIC DNA]</scope>
    <source>
        <strain evidence="3 4">KACC 17005</strain>
    </source>
</reference>
<evidence type="ECO:0000256" key="1">
    <source>
        <dbReference type="ARBA" id="ARBA00006611"/>
    </source>
</evidence>
<evidence type="ECO:0000259" key="2">
    <source>
        <dbReference type="Pfam" id="PF00437"/>
    </source>
</evidence>
<dbReference type="InterPro" id="IPR027417">
    <property type="entry name" value="P-loop_NTPase"/>
</dbReference>
<name>A0ABY9AWF9_PARCI</name>
<organism evidence="3 4">
    <name type="scientific">Paracidovorax citrulli</name>
    <name type="common">Acidovorax citrulli</name>
    <dbReference type="NCBI Taxonomy" id="80869"/>
    <lineage>
        <taxon>Bacteria</taxon>
        <taxon>Pseudomonadati</taxon>
        <taxon>Pseudomonadota</taxon>
        <taxon>Betaproteobacteria</taxon>
        <taxon>Burkholderiales</taxon>
        <taxon>Comamonadaceae</taxon>
        <taxon>Paracidovorax</taxon>
    </lineage>
</organism>
<dbReference type="PANTHER" id="PTHR30486">
    <property type="entry name" value="TWITCHING MOTILITY PROTEIN PILT"/>
    <property type="match status" value="1"/>
</dbReference>
<evidence type="ECO:0000313" key="3">
    <source>
        <dbReference type="EMBL" id="WIY51177.1"/>
    </source>
</evidence>